<dbReference type="HOGENOM" id="CLU_094601_0_0_11"/>
<protein>
    <recommendedName>
        <fullName evidence="1">Mycothiol-dependent maleylpyruvate isomerase metal-binding domain-containing protein</fullName>
    </recommendedName>
</protein>
<organism evidence="2 3">
    <name type="scientific">Amycolatopsis methanolica 239</name>
    <dbReference type="NCBI Taxonomy" id="1068978"/>
    <lineage>
        <taxon>Bacteria</taxon>
        <taxon>Bacillati</taxon>
        <taxon>Actinomycetota</taxon>
        <taxon>Actinomycetes</taxon>
        <taxon>Pseudonocardiales</taxon>
        <taxon>Pseudonocardiaceae</taxon>
        <taxon>Amycolatopsis</taxon>
        <taxon>Amycolatopsis methanolica group</taxon>
    </lineage>
</organism>
<dbReference type="RefSeq" id="WP_017981626.1">
    <property type="nucleotide sequence ID" value="NZ_AQUL01000001.1"/>
</dbReference>
<dbReference type="eggNOG" id="ENOG50314EV">
    <property type="taxonomic scope" value="Bacteria"/>
</dbReference>
<proteinExistence type="predicted"/>
<evidence type="ECO:0000259" key="1">
    <source>
        <dbReference type="Pfam" id="PF11716"/>
    </source>
</evidence>
<dbReference type="Proteomes" id="UP000062973">
    <property type="component" value="Chromosome"/>
</dbReference>
<accession>A0A076MUN2</accession>
<dbReference type="PATRIC" id="fig|1068978.7.peg.2471"/>
<evidence type="ECO:0000313" key="2">
    <source>
        <dbReference type="EMBL" id="AIJ22415.1"/>
    </source>
</evidence>
<reference evidence="2 3" key="1">
    <citation type="submission" date="2014-07" db="EMBL/GenBank/DDBJ databases">
        <title>Whole Genome Sequence of the Amycolatopsis methanolica 239.</title>
        <authorList>
            <person name="Tang B."/>
        </authorList>
    </citation>
    <scope>NUCLEOTIDE SEQUENCE [LARGE SCALE GENOMIC DNA]</scope>
    <source>
        <strain evidence="2 3">239</strain>
    </source>
</reference>
<evidence type="ECO:0000313" key="3">
    <source>
        <dbReference type="Proteomes" id="UP000062973"/>
    </source>
</evidence>
<name>A0A076MUN2_AMYME</name>
<dbReference type="NCBIfam" id="TIGR03083">
    <property type="entry name" value="maleylpyruvate isomerase family mycothiol-dependent enzyme"/>
    <property type="match status" value="1"/>
</dbReference>
<dbReference type="KEGG" id="amq:AMETH_2323"/>
<gene>
    <name evidence="2" type="ORF">AMETH_2323</name>
</gene>
<dbReference type="STRING" id="1068978.AMETH_2323"/>
<dbReference type="EMBL" id="CP009110">
    <property type="protein sequence ID" value="AIJ22415.1"/>
    <property type="molecule type" value="Genomic_DNA"/>
</dbReference>
<dbReference type="OrthoDB" id="5178565at2"/>
<dbReference type="SUPFAM" id="SSF109854">
    <property type="entry name" value="DinB/YfiT-like putative metalloenzymes"/>
    <property type="match status" value="1"/>
</dbReference>
<dbReference type="InterPro" id="IPR017517">
    <property type="entry name" value="Maleyloyr_isom"/>
</dbReference>
<dbReference type="Gene3D" id="1.20.120.450">
    <property type="entry name" value="dinb family like domain"/>
    <property type="match status" value="1"/>
</dbReference>
<dbReference type="Pfam" id="PF11716">
    <property type="entry name" value="MDMPI_N"/>
    <property type="match status" value="1"/>
</dbReference>
<keyword evidence="3" id="KW-1185">Reference proteome</keyword>
<feature type="domain" description="Mycothiol-dependent maleylpyruvate isomerase metal-binding" evidence="1">
    <location>
        <begin position="12"/>
        <end position="93"/>
    </location>
</feature>
<sequence>MDDADRWRAVDTQRVAIADLLDDLTDDEWAHPSLCEGWTVRDVAAHLASQYRIRLRDALAGAIRARGDIDRAIHDAACAYRKPAPELVAEIRDLAGVRRVPPGIGVEEVLIDILVHGLDIALPLGRPLAVPPDAAAHVAQRLWDRPRMFHARRHFGGHHYRATDTGWLAGDGPEVSGPAWAIMLLFAGRPAARAHLTGLR</sequence>
<dbReference type="InterPro" id="IPR024344">
    <property type="entry name" value="MDMPI_metal-binding"/>
</dbReference>
<dbReference type="AlphaFoldDB" id="A0A076MUN2"/>
<dbReference type="GO" id="GO:0046872">
    <property type="term" value="F:metal ion binding"/>
    <property type="evidence" value="ECO:0007669"/>
    <property type="project" value="InterPro"/>
</dbReference>
<dbReference type="InterPro" id="IPR034660">
    <property type="entry name" value="DinB/YfiT-like"/>
</dbReference>